<name>A0A9D6LTJ9_9BACT</name>
<dbReference type="EMBL" id="JACQCQ010000013">
    <property type="protein sequence ID" value="MBI3627841.1"/>
    <property type="molecule type" value="Genomic_DNA"/>
</dbReference>
<dbReference type="CDD" id="cd00090">
    <property type="entry name" value="HTH_ARSR"/>
    <property type="match status" value="1"/>
</dbReference>
<dbReference type="GO" id="GO:0003700">
    <property type="term" value="F:DNA-binding transcription factor activity"/>
    <property type="evidence" value="ECO:0007669"/>
    <property type="project" value="InterPro"/>
</dbReference>
<dbReference type="Gene3D" id="1.10.10.10">
    <property type="entry name" value="Winged helix-like DNA-binding domain superfamily/Winged helix DNA-binding domain"/>
    <property type="match status" value="1"/>
</dbReference>
<evidence type="ECO:0000313" key="3">
    <source>
        <dbReference type="Proteomes" id="UP000808388"/>
    </source>
</evidence>
<proteinExistence type="predicted"/>
<dbReference type="Proteomes" id="UP000808388">
    <property type="component" value="Unassembled WGS sequence"/>
</dbReference>
<dbReference type="AlphaFoldDB" id="A0A9D6LTJ9"/>
<dbReference type="Pfam" id="PF01022">
    <property type="entry name" value="HTH_5"/>
    <property type="match status" value="1"/>
</dbReference>
<sequence length="89" mass="10161">MKMFKELETITKGYSNHRRIEIMALLERVPGLTLQQTSENLGINFKTVSDHLRRLAIAGLVSKRNRGAAVEHTLTSRGKLILKFLRTLE</sequence>
<dbReference type="InterPro" id="IPR001845">
    <property type="entry name" value="HTH_ArsR_DNA-bd_dom"/>
</dbReference>
<evidence type="ECO:0000259" key="1">
    <source>
        <dbReference type="PROSITE" id="PS50987"/>
    </source>
</evidence>
<protein>
    <submittedName>
        <fullName evidence="2">Winged helix-turn-helix transcriptional regulator</fullName>
    </submittedName>
</protein>
<organism evidence="2 3">
    <name type="scientific">Candidatus Sungiibacteriota bacterium</name>
    <dbReference type="NCBI Taxonomy" id="2750080"/>
    <lineage>
        <taxon>Bacteria</taxon>
        <taxon>Candidatus Sungiibacteriota</taxon>
    </lineage>
</organism>
<dbReference type="SMART" id="SM00418">
    <property type="entry name" value="HTH_ARSR"/>
    <property type="match status" value="1"/>
</dbReference>
<dbReference type="InterPro" id="IPR036390">
    <property type="entry name" value="WH_DNA-bd_sf"/>
</dbReference>
<dbReference type="SUPFAM" id="SSF46785">
    <property type="entry name" value="Winged helix' DNA-binding domain"/>
    <property type="match status" value="1"/>
</dbReference>
<dbReference type="PROSITE" id="PS50987">
    <property type="entry name" value="HTH_ARSR_2"/>
    <property type="match status" value="1"/>
</dbReference>
<comment type="caution">
    <text evidence="2">The sequence shown here is derived from an EMBL/GenBank/DDBJ whole genome shotgun (WGS) entry which is preliminary data.</text>
</comment>
<dbReference type="InterPro" id="IPR036388">
    <property type="entry name" value="WH-like_DNA-bd_sf"/>
</dbReference>
<reference evidence="2" key="1">
    <citation type="submission" date="2020-07" db="EMBL/GenBank/DDBJ databases">
        <title>Huge and variable diversity of episymbiotic CPR bacteria and DPANN archaea in groundwater ecosystems.</title>
        <authorList>
            <person name="He C.Y."/>
            <person name="Keren R."/>
            <person name="Whittaker M."/>
            <person name="Farag I.F."/>
            <person name="Doudna J."/>
            <person name="Cate J.H.D."/>
            <person name="Banfield J.F."/>
        </authorList>
    </citation>
    <scope>NUCLEOTIDE SEQUENCE</scope>
    <source>
        <strain evidence="2">NC_groundwater_972_Pr1_S-0.2um_49_27</strain>
    </source>
</reference>
<accession>A0A9D6LTJ9</accession>
<feature type="domain" description="HTH arsR-type" evidence="1">
    <location>
        <begin position="1"/>
        <end position="89"/>
    </location>
</feature>
<dbReference type="InterPro" id="IPR011991">
    <property type="entry name" value="ArsR-like_HTH"/>
</dbReference>
<evidence type="ECO:0000313" key="2">
    <source>
        <dbReference type="EMBL" id="MBI3627841.1"/>
    </source>
</evidence>
<gene>
    <name evidence="2" type="ORF">HY220_03845</name>
</gene>